<dbReference type="GO" id="GO:0043952">
    <property type="term" value="P:protein transport by the Sec complex"/>
    <property type="evidence" value="ECO:0007669"/>
    <property type="project" value="UniProtKB-UniRule"/>
</dbReference>
<evidence type="ECO:0000256" key="12">
    <source>
        <dbReference type="RuleBase" id="RU003484"/>
    </source>
</evidence>
<dbReference type="GO" id="GO:0065002">
    <property type="term" value="P:intracellular protein transmembrane transport"/>
    <property type="evidence" value="ECO:0007669"/>
    <property type="project" value="UniProtKB-UniRule"/>
</dbReference>
<evidence type="ECO:0000256" key="3">
    <source>
        <dbReference type="ARBA" id="ARBA00022448"/>
    </source>
</evidence>
<evidence type="ECO:0000256" key="8">
    <source>
        <dbReference type="ARBA" id="ARBA00023136"/>
    </source>
</evidence>
<keyword evidence="6 10" id="KW-1133">Transmembrane helix</keyword>
<dbReference type="Gene3D" id="1.10.3370.10">
    <property type="entry name" value="SecY subunit domain"/>
    <property type="match status" value="1"/>
</dbReference>
<feature type="transmembrane region" description="Helical" evidence="10">
    <location>
        <begin position="116"/>
        <end position="136"/>
    </location>
</feature>
<dbReference type="EMBL" id="JADNYM010000013">
    <property type="protein sequence ID" value="MBG0740015.1"/>
    <property type="molecule type" value="Genomic_DNA"/>
</dbReference>
<dbReference type="RefSeq" id="WP_196396958.1">
    <property type="nucleotide sequence ID" value="NZ_JADNYM010000013.1"/>
</dbReference>
<keyword evidence="7 10" id="KW-0811">Translocation</keyword>
<dbReference type="PIRSF" id="PIRSF004557">
    <property type="entry name" value="SecY"/>
    <property type="match status" value="1"/>
</dbReference>
<organism evidence="14 15">
    <name type="scientific">Arthrobacter terrae</name>
    <dbReference type="NCBI Taxonomy" id="2935737"/>
    <lineage>
        <taxon>Bacteria</taxon>
        <taxon>Bacillati</taxon>
        <taxon>Actinomycetota</taxon>
        <taxon>Actinomycetes</taxon>
        <taxon>Micrococcales</taxon>
        <taxon>Micrococcaceae</taxon>
        <taxon>Arthrobacter</taxon>
    </lineage>
</organism>
<dbReference type="InterPro" id="IPR030659">
    <property type="entry name" value="SecY_CS"/>
</dbReference>
<feature type="transmembrane region" description="Helical" evidence="10">
    <location>
        <begin position="68"/>
        <end position="95"/>
    </location>
</feature>
<dbReference type="InterPro" id="IPR023201">
    <property type="entry name" value="SecY_dom_sf"/>
</dbReference>
<dbReference type="NCBIfam" id="TIGR00967">
    <property type="entry name" value="3a0501s007"/>
    <property type="match status" value="1"/>
</dbReference>
<keyword evidence="4 10" id="KW-0812">Transmembrane</keyword>
<dbReference type="InterPro" id="IPR026593">
    <property type="entry name" value="SecY"/>
</dbReference>
<dbReference type="HAMAP" id="MF_01465">
    <property type="entry name" value="SecY"/>
    <property type="match status" value="1"/>
</dbReference>
<evidence type="ECO:0000256" key="6">
    <source>
        <dbReference type="ARBA" id="ARBA00022989"/>
    </source>
</evidence>
<comment type="caution">
    <text evidence="10">Lacks conserved residue(s) required for the propagation of feature annotation.</text>
</comment>
<feature type="transmembrane region" description="Helical" evidence="10">
    <location>
        <begin position="382"/>
        <end position="400"/>
    </location>
</feature>
<evidence type="ECO:0000313" key="15">
    <source>
        <dbReference type="Proteomes" id="UP000655366"/>
    </source>
</evidence>
<reference evidence="14 15" key="1">
    <citation type="submission" date="2020-11" db="EMBL/GenBank/DDBJ databases">
        <title>Arthrobacter antarcticus sp. nov., isolated from Antarctic Soil.</title>
        <authorList>
            <person name="Li J."/>
        </authorList>
    </citation>
    <scope>NUCLEOTIDE SEQUENCE [LARGE SCALE GENOMIC DNA]</scope>
    <source>
        <strain evidence="14 15">Z1-20</strain>
    </source>
</reference>
<dbReference type="PANTHER" id="PTHR10906">
    <property type="entry name" value="SECY/SEC61-ALPHA FAMILY MEMBER"/>
    <property type="match status" value="1"/>
</dbReference>
<keyword evidence="3 10" id="KW-0813">Transport</keyword>
<feature type="transmembrane region" description="Helical" evidence="10">
    <location>
        <begin position="160"/>
        <end position="181"/>
    </location>
</feature>
<evidence type="ECO:0000256" key="11">
    <source>
        <dbReference type="RuleBase" id="RU000537"/>
    </source>
</evidence>
<comment type="function">
    <text evidence="10 11">The central subunit of the protein translocation channel SecYEG. Consists of two halves formed by TMs 1-5 and 6-10. These two domains form a lateral gate at the front which open onto the bilayer between TMs 2 and 7, and are clamped together by SecE at the back. The channel is closed by both a pore ring composed of hydrophobic SecY resides and a short helix (helix 2A) on the extracellular side of the membrane which forms a plug. The plug probably moves laterally to allow the channel to open. The ring and the pore may move independently.</text>
</comment>
<gene>
    <name evidence="10 14" type="primary">secY</name>
    <name evidence="14" type="ORF">IV500_11535</name>
</gene>
<dbReference type="PROSITE" id="PS00756">
    <property type="entry name" value="SECY_2"/>
    <property type="match status" value="1"/>
</dbReference>
<comment type="subcellular location">
    <subcellularLocation>
        <location evidence="10">Cell membrane</location>
        <topology evidence="10">Multi-pass membrane protein</topology>
    </subcellularLocation>
    <subcellularLocation>
        <location evidence="1 12">Membrane</location>
        <topology evidence="1 12">Multi-pass membrane protein</topology>
    </subcellularLocation>
</comment>
<dbReference type="SUPFAM" id="SSF103491">
    <property type="entry name" value="Preprotein translocase SecY subunit"/>
    <property type="match status" value="1"/>
</dbReference>
<proteinExistence type="inferred from homology"/>
<dbReference type="GO" id="GO:0005886">
    <property type="term" value="C:plasma membrane"/>
    <property type="evidence" value="ECO:0007669"/>
    <property type="project" value="UniProtKB-SubCell"/>
</dbReference>
<evidence type="ECO:0000256" key="7">
    <source>
        <dbReference type="ARBA" id="ARBA00023010"/>
    </source>
</evidence>
<evidence type="ECO:0000256" key="9">
    <source>
        <dbReference type="ARBA" id="ARBA00039733"/>
    </source>
</evidence>
<feature type="transmembrane region" description="Helical" evidence="10">
    <location>
        <begin position="259"/>
        <end position="280"/>
    </location>
</feature>
<dbReference type="Proteomes" id="UP000655366">
    <property type="component" value="Unassembled WGS sequence"/>
</dbReference>
<protein>
    <recommendedName>
        <fullName evidence="9 10">Protein translocase subunit SecY</fullName>
    </recommendedName>
</protein>
<keyword evidence="10" id="KW-1003">Cell membrane</keyword>
<dbReference type="PROSITE" id="PS00755">
    <property type="entry name" value="SECY_1"/>
    <property type="match status" value="1"/>
</dbReference>
<feature type="transmembrane region" description="Helical" evidence="10">
    <location>
        <begin position="193"/>
        <end position="213"/>
    </location>
</feature>
<dbReference type="InterPro" id="IPR002208">
    <property type="entry name" value="SecY/SEC61-alpha"/>
</dbReference>
<sequence length="441" mass="48029">MLTAFGRAFRTPDLRRKLLFTLGMIAIFRLGAFVPSPGVNYRNVQACLNSADTNQGIYQLVNLFSGGALLQVSIFALGIMPYITASIIVQLLRVVIPRFQELHLEGAQGQGTLTQYTRYLTIALGLLNATTLVTLARSGQLLGNCGAAGTPNAIIPDDSLITTLLLVITLTAGTGLIMWMGELITEKGVGNGMSLLIFIAIAARFPTSLGAIIKTKGWGVFLMVLVIGLVVVALVVFVEQSQRRVPVQYAKRMIGRRTMGGTSTYIPIKVNMAGVIPVIFASSMLYLPSLIAQFATPKDGSQPAGWVTWVTTNLTKGDHPLYMAIYFFLIVFFTYFYVAITFNPEEVSDNMKKYGGFIPGIRAGKPTQDYLQYVISRITMPGAIYLGFVALIPLIALVLIQANQDFPFGGTSLLIIVGVGLETVKQIDAQLQQRHYEGLLR</sequence>
<evidence type="ECO:0000313" key="14">
    <source>
        <dbReference type="EMBL" id="MBG0740015.1"/>
    </source>
</evidence>
<dbReference type="Pfam" id="PF00344">
    <property type="entry name" value="SecY"/>
    <property type="match status" value="1"/>
</dbReference>
<evidence type="ECO:0000256" key="4">
    <source>
        <dbReference type="ARBA" id="ARBA00022692"/>
    </source>
</evidence>
<dbReference type="AlphaFoldDB" id="A0A931CPI7"/>
<evidence type="ECO:0000256" key="1">
    <source>
        <dbReference type="ARBA" id="ARBA00004141"/>
    </source>
</evidence>
<feature type="transmembrane region" description="Helical" evidence="10">
    <location>
        <begin position="219"/>
        <end position="238"/>
    </location>
</feature>
<evidence type="ECO:0000256" key="10">
    <source>
        <dbReference type="HAMAP-Rule" id="MF_01465"/>
    </source>
</evidence>
<evidence type="ECO:0000256" key="13">
    <source>
        <dbReference type="RuleBase" id="RU004349"/>
    </source>
</evidence>
<comment type="subunit">
    <text evidence="10">Component of the Sec protein translocase complex. Heterotrimer consisting of SecY, SecE and SecG subunits. The heterotrimers can form oligomers, although 1 heterotrimer is thought to be able to translocate proteins. Interacts with the ribosome. Interacts with SecDF, and other proteins may be involved. Interacts with SecA.</text>
</comment>
<comment type="caution">
    <text evidence="14">The sequence shown here is derived from an EMBL/GenBank/DDBJ whole genome shotgun (WGS) entry which is preliminary data.</text>
</comment>
<keyword evidence="8 10" id="KW-0472">Membrane</keyword>
<feature type="transmembrane region" description="Helical" evidence="10">
    <location>
        <begin position="18"/>
        <end position="34"/>
    </location>
</feature>
<comment type="similarity">
    <text evidence="2 10 13">Belongs to the SecY/SEC61-alpha family.</text>
</comment>
<keyword evidence="15" id="KW-1185">Reference proteome</keyword>
<dbReference type="PRINTS" id="PR00303">
    <property type="entry name" value="SECYTRNLCASE"/>
</dbReference>
<name>A0A931CPI7_9MICC</name>
<dbReference type="FunFam" id="1.10.3370.10:FF:000001">
    <property type="entry name" value="Preprotein translocase subunit SecY"/>
    <property type="match status" value="1"/>
</dbReference>
<evidence type="ECO:0000256" key="2">
    <source>
        <dbReference type="ARBA" id="ARBA00005751"/>
    </source>
</evidence>
<keyword evidence="5 10" id="KW-0653">Protein transport</keyword>
<dbReference type="GO" id="GO:0006605">
    <property type="term" value="P:protein targeting"/>
    <property type="evidence" value="ECO:0007669"/>
    <property type="project" value="UniProtKB-UniRule"/>
</dbReference>
<evidence type="ECO:0000256" key="5">
    <source>
        <dbReference type="ARBA" id="ARBA00022927"/>
    </source>
</evidence>
<accession>A0A931CPI7</accession>
<feature type="transmembrane region" description="Helical" evidence="10">
    <location>
        <begin position="321"/>
        <end position="342"/>
    </location>
</feature>